<sequence length="220" mass="23441">MESVKHKELIIGCIRHHFDGALQMVKNVGGGSGKAPPAIANIKSSLVNAAGGVDACIYDDHDLSSKLLEPGVDLAYRSVIVSDLKRDDEWVAVLAVGLTELDEHSRKVVLSHVPKRDGGEASPRRLLVFIACADGTVTMNPRFVIASAVDNNSIALSPCVFQWAIPQPNGQSAVVGRIAPSELGQAFLDWAALMLSVLDSSHAARLHEDHVRGETPGAIQ</sequence>
<dbReference type="EMBL" id="CP046913">
    <property type="protein sequence ID" value="QGZ60526.1"/>
    <property type="molecule type" value="Genomic_DNA"/>
</dbReference>
<dbReference type="AlphaFoldDB" id="A0A7Z2GEY7"/>
<accession>A0A7Z2GEY7</accession>
<evidence type="ECO:0000313" key="2">
    <source>
        <dbReference type="Proteomes" id="UP000433577"/>
    </source>
</evidence>
<name>A0A7Z2GEY7_9BURK</name>
<organism evidence="1 2">
    <name type="scientific">Paraburkholderia acidisoli</name>
    <dbReference type="NCBI Taxonomy" id="2571748"/>
    <lineage>
        <taxon>Bacteria</taxon>
        <taxon>Pseudomonadati</taxon>
        <taxon>Pseudomonadota</taxon>
        <taxon>Betaproteobacteria</taxon>
        <taxon>Burkholderiales</taxon>
        <taxon>Burkholderiaceae</taxon>
        <taxon>Paraburkholderia</taxon>
    </lineage>
</organism>
<gene>
    <name evidence="1" type="ORF">FAZ98_01575</name>
</gene>
<protein>
    <submittedName>
        <fullName evidence="1">Uncharacterized protein</fullName>
    </submittedName>
</protein>
<proteinExistence type="predicted"/>
<dbReference type="RefSeq" id="WP_158948129.1">
    <property type="nucleotide sequence ID" value="NZ_CP046913.1"/>
</dbReference>
<reference evidence="1 2" key="1">
    <citation type="submission" date="2019-12" db="EMBL/GenBank/DDBJ databases">
        <title>Paraburkholderia acidiphila 7Q-K02 sp. nov and Paraburkholderia acidisoli DHF22 sp. nov., two strains isolated from forest soil.</title>
        <authorList>
            <person name="Gao Z."/>
            <person name="Qiu L."/>
        </authorList>
    </citation>
    <scope>NUCLEOTIDE SEQUENCE [LARGE SCALE GENOMIC DNA]</scope>
    <source>
        <strain evidence="1 2">DHF22</strain>
    </source>
</reference>
<evidence type="ECO:0000313" key="1">
    <source>
        <dbReference type="EMBL" id="QGZ60526.1"/>
    </source>
</evidence>
<dbReference type="Proteomes" id="UP000433577">
    <property type="component" value="Chromosome 1"/>
</dbReference>
<dbReference type="KEGG" id="pacs:FAZ98_01575"/>
<keyword evidence="2" id="KW-1185">Reference proteome</keyword>